<accession>A0A2L1UKG6</accession>
<proteinExistence type="predicted"/>
<dbReference type="OrthoDB" id="7775479at2"/>
<evidence type="ECO:0008006" key="3">
    <source>
        <dbReference type="Google" id="ProtNLM"/>
    </source>
</evidence>
<evidence type="ECO:0000313" key="2">
    <source>
        <dbReference type="Proteomes" id="UP000239197"/>
    </source>
</evidence>
<gene>
    <name evidence="1" type="ORF">BV494_00120</name>
</gene>
<dbReference type="Proteomes" id="UP000239197">
    <property type="component" value="Chromosome"/>
</dbReference>
<dbReference type="KEGG" id="rox:BV494_00120"/>
<organism evidence="1 2">
    <name type="scientific">Rahnella sikkimica</name>
    <dbReference type="NCBI Taxonomy" id="1805933"/>
    <lineage>
        <taxon>Bacteria</taxon>
        <taxon>Pseudomonadati</taxon>
        <taxon>Pseudomonadota</taxon>
        <taxon>Gammaproteobacteria</taxon>
        <taxon>Enterobacterales</taxon>
        <taxon>Yersiniaceae</taxon>
        <taxon>Rahnella</taxon>
    </lineage>
</organism>
<keyword evidence="2" id="KW-1185">Reference proteome</keyword>
<dbReference type="RefSeq" id="WP_104921009.1">
    <property type="nucleotide sequence ID" value="NZ_CP019062.1"/>
</dbReference>
<evidence type="ECO:0000313" key="1">
    <source>
        <dbReference type="EMBL" id="AVF33429.1"/>
    </source>
</evidence>
<protein>
    <recommendedName>
        <fullName evidence="3">KTSC domain-containing protein</fullName>
    </recommendedName>
</protein>
<name>A0A2L1UKG6_9GAMM</name>
<sequence length="75" mass="8635">MERYQNRGGNSGIVAFITSEDSITVKFKDGWHYIYNSIRPGLADVDRMKAMAKAGSGLHGFINRKIRNNYFHKFH</sequence>
<dbReference type="EMBL" id="CP019062">
    <property type="protein sequence ID" value="AVF33429.1"/>
    <property type="molecule type" value="Genomic_DNA"/>
</dbReference>
<dbReference type="AlphaFoldDB" id="A0A2L1UKG6"/>
<reference evidence="2" key="1">
    <citation type="submission" date="2017-01" db="EMBL/GenBank/DDBJ databases">
        <title>Genome sequence of Rouxiella sp. ERMR1:05.</title>
        <authorList>
            <person name="Kumar R."/>
            <person name="Singh D."/>
            <person name="Kumar S."/>
        </authorList>
    </citation>
    <scope>NUCLEOTIDE SEQUENCE [LARGE SCALE GENOMIC DNA]</scope>
    <source>
        <strain evidence="2">ERMR1:05</strain>
    </source>
</reference>